<evidence type="ECO:0000313" key="3">
    <source>
        <dbReference type="Proteomes" id="UP001295794"/>
    </source>
</evidence>
<accession>A0AAD2JUS2</accession>
<dbReference type="AlphaFoldDB" id="A0AAD2JUS2"/>
<evidence type="ECO:0000313" key="2">
    <source>
        <dbReference type="EMBL" id="CAK5263079.1"/>
    </source>
</evidence>
<protein>
    <submittedName>
        <fullName evidence="2">Uncharacterized protein</fullName>
    </submittedName>
</protein>
<evidence type="ECO:0000256" key="1">
    <source>
        <dbReference type="SAM" id="MobiDB-lite"/>
    </source>
</evidence>
<sequence>PSDRACLSSEQGKMSSRTRDDVEQAYTLQIKSGLQGAFRGLSTGLGLTIIAHYSWPWFRRQTFPFKGFLVCTSTLFGMVISAEAALQEFEAVRRHEENEIRNRARLDLARQGIIPTETALRKWKEENKVRACVSETLFHFYETDLLVGLVNICDDIIRNSTPLAVGVVVRDNMAVAAVVAAADSRNPTVVVVAAVATASTMKAVAEDLTGDEETADHR</sequence>
<name>A0AAD2JUS2_9AGAR</name>
<comment type="caution">
    <text evidence="2">The sequence shown here is derived from an EMBL/GenBank/DDBJ whole genome shotgun (WGS) entry which is preliminary data.</text>
</comment>
<gene>
    <name evidence="2" type="ORF">MYCIT1_LOCUS2298</name>
</gene>
<organism evidence="2 3">
    <name type="scientific">Mycena citricolor</name>
    <dbReference type="NCBI Taxonomy" id="2018698"/>
    <lineage>
        <taxon>Eukaryota</taxon>
        <taxon>Fungi</taxon>
        <taxon>Dikarya</taxon>
        <taxon>Basidiomycota</taxon>
        <taxon>Agaricomycotina</taxon>
        <taxon>Agaricomycetes</taxon>
        <taxon>Agaricomycetidae</taxon>
        <taxon>Agaricales</taxon>
        <taxon>Marasmiineae</taxon>
        <taxon>Mycenaceae</taxon>
        <taxon>Mycena</taxon>
    </lineage>
</organism>
<dbReference type="Proteomes" id="UP001295794">
    <property type="component" value="Unassembled WGS sequence"/>
</dbReference>
<keyword evidence="3" id="KW-1185">Reference proteome</keyword>
<feature type="non-terminal residue" evidence="2">
    <location>
        <position position="218"/>
    </location>
</feature>
<proteinExistence type="predicted"/>
<reference evidence="2" key="1">
    <citation type="submission" date="2023-11" db="EMBL/GenBank/DDBJ databases">
        <authorList>
            <person name="De Vega J J."/>
            <person name="De Vega J J."/>
        </authorList>
    </citation>
    <scope>NUCLEOTIDE SEQUENCE</scope>
</reference>
<feature type="region of interest" description="Disordered" evidence="1">
    <location>
        <begin position="1"/>
        <end position="20"/>
    </location>
</feature>
<dbReference type="EMBL" id="CAVNYO010000033">
    <property type="protein sequence ID" value="CAK5263079.1"/>
    <property type="molecule type" value="Genomic_DNA"/>
</dbReference>